<organism evidence="2 3">
    <name type="scientific">Poecilia latipinna</name>
    <name type="common">sailfin molly</name>
    <dbReference type="NCBI Taxonomy" id="48699"/>
    <lineage>
        <taxon>Eukaryota</taxon>
        <taxon>Metazoa</taxon>
        <taxon>Chordata</taxon>
        <taxon>Craniata</taxon>
        <taxon>Vertebrata</taxon>
        <taxon>Euteleostomi</taxon>
        <taxon>Actinopterygii</taxon>
        <taxon>Neopterygii</taxon>
        <taxon>Teleostei</taxon>
        <taxon>Neoteleostei</taxon>
        <taxon>Acanthomorphata</taxon>
        <taxon>Ovalentaria</taxon>
        <taxon>Atherinomorphae</taxon>
        <taxon>Cyprinodontiformes</taxon>
        <taxon>Poeciliidae</taxon>
        <taxon>Poeciliinae</taxon>
        <taxon>Poecilia</taxon>
    </lineage>
</organism>
<feature type="region of interest" description="Disordered" evidence="1">
    <location>
        <begin position="1"/>
        <end position="26"/>
    </location>
</feature>
<dbReference type="GeneTree" id="ENSGT00940000155359"/>
<dbReference type="AlphaFoldDB" id="A0A3B3UC87"/>
<feature type="compositionally biased region" description="Low complexity" evidence="1">
    <location>
        <begin position="7"/>
        <end position="26"/>
    </location>
</feature>
<keyword evidence="3" id="KW-1185">Reference proteome</keyword>
<proteinExistence type="predicted"/>
<accession>A0A3B3UC87</accession>
<sequence>MESGERLASPAPTLSASSLAPSPSALGSTLNTSGRLFGGAGDQPFIGSTLSSAFPLVNHPAFGALYTAGAGRPEFGGLGSIGMSAALAAHPQLGALTGKQKRWVRHERKDKHEETYFLKIPENLVRLHSIKPFEISGGFTK</sequence>
<reference evidence="2" key="2">
    <citation type="submission" date="2025-09" db="UniProtKB">
        <authorList>
            <consortium name="Ensembl"/>
        </authorList>
    </citation>
    <scope>IDENTIFICATION</scope>
</reference>
<dbReference type="Ensembl" id="ENSPLAT00000018173.1">
    <property type="protein sequence ID" value="ENSPLAP00000010945.1"/>
    <property type="gene ID" value="ENSPLAG00000014786.1"/>
</dbReference>
<evidence type="ECO:0000313" key="2">
    <source>
        <dbReference type="Ensembl" id="ENSPLAP00000010945.1"/>
    </source>
</evidence>
<dbReference type="Proteomes" id="UP000261500">
    <property type="component" value="Unplaced"/>
</dbReference>
<name>A0A3B3UC87_9TELE</name>
<protein>
    <submittedName>
        <fullName evidence="2">Bromodomain adjacent to zinc finger domain 2B</fullName>
    </submittedName>
</protein>
<reference evidence="2" key="1">
    <citation type="submission" date="2025-08" db="UniProtKB">
        <authorList>
            <consortium name="Ensembl"/>
        </authorList>
    </citation>
    <scope>IDENTIFICATION</scope>
</reference>
<evidence type="ECO:0000313" key="3">
    <source>
        <dbReference type="Proteomes" id="UP000261500"/>
    </source>
</evidence>
<evidence type="ECO:0000256" key="1">
    <source>
        <dbReference type="SAM" id="MobiDB-lite"/>
    </source>
</evidence>